<evidence type="ECO:0000313" key="1">
    <source>
        <dbReference type="EMBL" id="OGC87086.1"/>
    </source>
</evidence>
<comment type="caution">
    <text evidence="1">The sequence shown here is derived from an EMBL/GenBank/DDBJ whole genome shotgun (WGS) entry which is preliminary data.</text>
</comment>
<reference evidence="1 2" key="1">
    <citation type="journal article" date="2016" name="Nat. Commun.">
        <title>Thousands of microbial genomes shed light on interconnected biogeochemical processes in an aquifer system.</title>
        <authorList>
            <person name="Anantharaman K."/>
            <person name="Brown C.T."/>
            <person name="Hug L.A."/>
            <person name="Sharon I."/>
            <person name="Castelle C.J."/>
            <person name="Probst A.J."/>
            <person name="Thomas B.C."/>
            <person name="Singh A."/>
            <person name="Wilkins M.J."/>
            <person name="Karaoz U."/>
            <person name="Brodie E.L."/>
            <person name="Williams K.H."/>
            <person name="Hubbard S.S."/>
            <person name="Banfield J.F."/>
        </authorList>
    </citation>
    <scope>NUCLEOTIDE SEQUENCE [LARGE SCALE GENOMIC DNA]</scope>
</reference>
<gene>
    <name evidence="1" type="ORF">A3B33_00485</name>
</gene>
<name>A0A1F4XZY4_9BACT</name>
<protein>
    <submittedName>
        <fullName evidence="1">Uncharacterized protein</fullName>
    </submittedName>
</protein>
<dbReference type="EMBL" id="MEWY01000007">
    <property type="protein sequence ID" value="OGC87086.1"/>
    <property type="molecule type" value="Genomic_DNA"/>
</dbReference>
<proteinExistence type="predicted"/>
<organism evidence="1 2">
    <name type="scientific">Candidatus Adlerbacteria bacterium RIFCSPLOWO2_01_FULL_54_16</name>
    <dbReference type="NCBI Taxonomy" id="1797244"/>
    <lineage>
        <taxon>Bacteria</taxon>
        <taxon>Candidatus Adleribacteriota</taxon>
    </lineage>
</organism>
<dbReference type="Proteomes" id="UP000176943">
    <property type="component" value="Unassembled WGS sequence"/>
</dbReference>
<accession>A0A1F4XZY4</accession>
<sequence length="91" mass="10439">MVALFHYFYILLRLFVYAKENVACWGDVSGNACFSDLPDRRAFLRNVLQILSSFFLRVLFGSLLTLPRRNLGGVGLISIYSSWPTLLDNYL</sequence>
<dbReference type="AlphaFoldDB" id="A0A1F4XZY4"/>
<evidence type="ECO:0000313" key="2">
    <source>
        <dbReference type="Proteomes" id="UP000176943"/>
    </source>
</evidence>